<evidence type="ECO:0000313" key="3">
    <source>
        <dbReference type="Proteomes" id="UP000002640"/>
    </source>
</evidence>
<feature type="region of interest" description="Disordered" evidence="1">
    <location>
        <begin position="312"/>
        <end position="536"/>
    </location>
</feature>
<reference evidence="2 3" key="1">
    <citation type="journal article" date="2006" name="Science">
        <title>Phytophthora genome sequences uncover evolutionary origins and mechanisms of pathogenesis.</title>
        <authorList>
            <person name="Tyler B.M."/>
            <person name="Tripathy S."/>
            <person name="Zhang X."/>
            <person name="Dehal P."/>
            <person name="Jiang R.H."/>
            <person name="Aerts A."/>
            <person name="Arredondo F.D."/>
            <person name="Baxter L."/>
            <person name="Bensasson D."/>
            <person name="Beynon J.L."/>
            <person name="Chapman J."/>
            <person name="Damasceno C.M."/>
            <person name="Dorrance A.E."/>
            <person name="Dou D."/>
            <person name="Dickerman A.W."/>
            <person name="Dubchak I.L."/>
            <person name="Garbelotto M."/>
            <person name="Gijzen M."/>
            <person name="Gordon S.G."/>
            <person name="Govers F."/>
            <person name="Grunwald N.J."/>
            <person name="Huang W."/>
            <person name="Ivors K.L."/>
            <person name="Jones R.W."/>
            <person name="Kamoun S."/>
            <person name="Krampis K."/>
            <person name="Lamour K.H."/>
            <person name="Lee M.K."/>
            <person name="McDonald W.H."/>
            <person name="Medina M."/>
            <person name="Meijer H.J."/>
            <person name="Nordberg E.K."/>
            <person name="Maclean D.J."/>
            <person name="Ospina-Giraldo M.D."/>
            <person name="Morris P.F."/>
            <person name="Phuntumart V."/>
            <person name="Putnam N.H."/>
            <person name="Rash S."/>
            <person name="Rose J.K."/>
            <person name="Sakihama Y."/>
            <person name="Salamov A.A."/>
            <person name="Savidor A."/>
            <person name="Scheuring C.F."/>
            <person name="Smith B.M."/>
            <person name="Sobral B.W."/>
            <person name="Terry A."/>
            <person name="Torto-Alalibo T.A."/>
            <person name="Win J."/>
            <person name="Xu Z."/>
            <person name="Zhang H."/>
            <person name="Grigoriev I.V."/>
            <person name="Rokhsar D.S."/>
            <person name="Boore J.L."/>
        </authorList>
    </citation>
    <scope>NUCLEOTIDE SEQUENCE [LARGE SCALE GENOMIC DNA]</scope>
    <source>
        <strain evidence="2 3">P6497</strain>
    </source>
</reference>
<feature type="compositionally biased region" description="Low complexity" evidence="1">
    <location>
        <begin position="357"/>
        <end position="369"/>
    </location>
</feature>
<feature type="region of interest" description="Disordered" evidence="1">
    <location>
        <begin position="264"/>
        <end position="293"/>
    </location>
</feature>
<dbReference type="GeneID" id="20641781"/>
<protein>
    <submittedName>
        <fullName evidence="2">Uncharacterized protein</fullName>
    </submittedName>
</protein>
<dbReference type="RefSeq" id="XP_009525195.1">
    <property type="nucleotide sequence ID" value="XM_009526900.1"/>
</dbReference>
<feature type="compositionally biased region" description="Pro residues" evidence="1">
    <location>
        <begin position="269"/>
        <end position="278"/>
    </location>
</feature>
<gene>
    <name evidence="2" type="ORF">PHYSODRAFT_299745</name>
</gene>
<dbReference type="Proteomes" id="UP000002640">
    <property type="component" value="Unassembled WGS sequence"/>
</dbReference>
<dbReference type="KEGG" id="psoj:PHYSODRAFT_299745"/>
<feature type="compositionally biased region" description="Polar residues" evidence="1">
    <location>
        <begin position="469"/>
        <end position="480"/>
    </location>
</feature>
<feature type="compositionally biased region" description="Polar residues" evidence="1">
    <location>
        <begin position="315"/>
        <end position="331"/>
    </location>
</feature>
<name>G4Z794_PHYSP</name>
<keyword evidence="3" id="KW-1185">Reference proteome</keyword>
<feature type="compositionally biased region" description="Low complexity" evidence="1">
    <location>
        <begin position="512"/>
        <end position="530"/>
    </location>
</feature>
<dbReference type="InParanoid" id="G4Z794"/>
<feature type="compositionally biased region" description="Polar residues" evidence="1">
    <location>
        <begin position="437"/>
        <end position="449"/>
    </location>
</feature>
<feature type="compositionally biased region" description="Low complexity" evidence="1">
    <location>
        <begin position="390"/>
        <end position="406"/>
    </location>
</feature>
<feature type="compositionally biased region" description="Basic and acidic residues" evidence="1">
    <location>
        <begin position="426"/>
        <end position="436"/>
    </location>
</feature>
<sequence>MAERETKMCKLLAYLFAKPPVDPSPELYRRLQNASSIDELLPALEGQVVDGPQPAAVAGEKAAEAFAERTRADLLQHNLCEAAKEIAALREAAATSDALARSLKEEAARVNDSSNEGQLSMQLLDTERKSFLAEKQLLEATIRDKDRLIAAQVDDYRRNAGNRQLVIGRCYELSTQSAQLSDTILKGRWRQLADKDHTIRTFTRCKKFTSLVSGFQKQSPFLAAAAMHGQPMPGLEADQLEAFRDASNLLRQAGLGVFGEVEQHVQNPSPTPTAPPPSRPREVHAQESDNDSEVLGEAPVVLSVDDAPAGILSTPVGSSMPSTEEAVTSGVTEEVGETLEDPVAVESSPGGFTSRVPAKSPAPSSASEAPTEELYSSAPATPVVGETSPATQLEATSTLASLSSEAPPTLTTSSVMIRPAAPPGKPDADSESKDGDQQQASPGSQLPDPSSTTAASSVVADHGDEDSSSAESALKSTMDSTGKAPVMPAGPSKKVPVKTASAPASKKKKSSAKVVKSAKSASLSSSSAAKTPVGESKPEIVRVKLEGGPPPHLVDVKTLVQRASNATSRDSRESKYMKRLRSLPFFHKASRRCWEKIFASCVPIAVTEKTADGVRIQPTPISLTGLHAFAKVDDPNHPWRAIFRLLPRSMVFVDDTVLNVFPPVEKGKRSRKAGTVLEALSLALCRSRGVRLHLARRGMVGLPADCRTRRGVHPAVVEVEGVYPRT</sequence>
<feature type="compositionally biased region" description="Low complexity" evidence="1">
    <location>
        <begin position="450"/>
        <end position="460"/>
    </location>
</feature>
<evidence type="ECO:0000256" key="1">
    <source>
        <dbReference type="SAM" id="MobiDB-lite"/>
    </source>
</evidence>
<organism evidence="2 3">
    <name type="scientific">Phytophthora sojae (strain P6497)</name>
    <name type="common">Soybean stem and root rot agent</name>
    <name type="synonym">Phytophthora megasperma f. sp. glycines</name>
    <dbReference type="NCBI Taxonomy" id="1094619"/>
    <lineage>
        <taxon>Eukaryota</taxon>
        <taxon>Sar</taxon>
        <taxon>Stramenopiles</taxon>
        <taxon>Oomycota</taxon>
        <taxon>Peronosporomycetes</taxon>
        <taxon>Peronosporales</taxon>
        <taxon>Peronosporaceae</taxon>
        <taxon>Phytophthora</taxon>
    </lineage>
</organism>
<dbReference type="AlphaFoldDB" id="G4Z794"/>
<proteinExistence type="predicted"/>
<evidence type="ECO:0000313" key="2">
    <source>
        <dbReference type="EMBL" id="EGZ22478.1"/>
    </source>
</evidence>
<dbReference type="STRING" id="1094619.G4Z794"/>
<dbReference type="EMBL" id="JH159153">
    <property type="protein sequence ID" value="EGZ22478.1"/>
    <property type="molecule type" value="Genomic_DNA"/>
</dbReference>
<dbReference type="SMR" id="G4Z794"/>
<accession>G4Z794</accession>